<accession>A0A6A6YZL1</accession>
<gene>
    <name evidence="2 4" type="ORF">BDZ99DRAFT_437263</name>
</gene>
<feature type="region of interest" description="Disordered" evidence="1">
    <location>
        <begin position="64"/>
        <end position="83"/>
    </location>
</feature>
<evidence type="ECO:0000313" key="3">
    <source>
        <dbReference type="Proteomes" id="UP000504636"/>
    </source>
</evidence>
<sequence length="462" mass="48747">MSILVKLVGHGIGLTAEAKQYRKDKKAREASSSNSCAASPFESSSDDPPVYAELPPDDAKALIASGDAVPVERHEDGDEKDWDLDDAAEEADPDAEQRTQKESNDAFAIALARLPPPDLTKKLPCAVILPQRRPRAKARGFVKAYAPVLLETGIDQTTFLAFLSAWEKSSKDVQSRARRNSFLDDANTKLFMPRGLYCMVMRFAPDSAHAVESTSVNANDAIARYASAAGSGLTSKLRMASGKTHGEIALPEAAPLVFPALDHALAAGGDRKRDRLKRGSEFVNEYKDRRAQAVYGDAHPESRLAARERPRFASVYSDPAHPASSGDLLALVSKGRMTMPRREGGGGLGGGGFGGGRGGGLGGLVGEVVGAVSGRGRDSEQQHESQTYVLSQGGVFGGGGGRGGGLGQGGLLGTGVGKEVVGAGPLGAVKRIMRQDVLYLLIVNMPSEREIAEARARLGMEV</sequence>
<dbReference type="OrthoDB" id="3433125at2759"/>
<name>A0A6A6YZL1_9PEZI</name>
<dbReference type="GeneID" id="54458469"/>
<evidence type="ECO:0000313" key="2">
    <source>
        <dbReference type="EMBL" id="KAF2814362.1"/>
    </source>
</evidence>
<dbReference type="PANTHER" id="PTHR38887:SF1">
    <property type="entry name" value="RAS MODIFICATION PROTEIN ERF4"/>
    <property type="match status" value="1"/>
</dbReference>
<feature type="region of interest" description="Disordered" evidence="1">
    <location>
        <begin position="22"/>
        <end position="55"/>
    </location>
</feature>
<organism evidence="2">
    <name type="scientific">Mytilinidion resinicola</name>
    <dbReference type="NCBI Taxonomy" id="574789"/>
    <lineage>
        <taxon>Eukaryota</taxon>
        <taxon>Fungi</taxon>
        <taxon>Dikarya</taxon>
        <taxon>Ascomycota</taxon>
        <taxon>Pezizomycotina</taxon>
        <taxon>Dothideomycetes</taxon>
        <taxon>Pleosporomycetidae</taxon>
        <taxon>Mytilinidiales</taxon>
        <taxon>Mytilinidiaceae</taxon>
        <taxon>Mytilinidion</taxon>
    </lineage>
</organism>
<feature type="compositionally biased region" description="Polar residues" evidence="1">
    <location>
        <begin position="30"/>
        <end position="43"/>
    </location>
</feature>
<evidence type="ECO:0000313" key="4">
    <source>
        <dbReference type="RefSeq" id="XP_033581326.1"/>
    </source>
</evidence>
<dbReference type="EMBL" id="MU003695">
    <property type="protein sequence ID" value="KAF2814362.1"/>
    <property type="molecule type" value="Genomic_DNA"/>
</dbReference>
<proteinExistence type="predicted"/>
<reference evidence="2 4" key="1">
    <citation type="journal article" date="2020" name="Stud. Mycol.">
        <title>101 Dothideomycetes genomes: a test case for predicting lifestyles and emergence of pathogens.</title>
        <authorList>
            <person name="Haridas S."/>
            <person name="Albert R."/>
            <person name="Binder M."/>
            <person name="Bloem J."/>
            <person name="Labutti K."/>
            <person name="Salamov A."/>
            <person name="Andreopoulos B."/>
            <person name="Baker S."/>
            <person name="Barry K."/>
            <person name="Bills G."/>
            <person name="Bluhm B."/>
            <person name="Cannon C."/>
            <person name="Castanera R."/>
            <person name="Culley D."/>
            <person name="Daum C."/>
            <person name="Ezra D."/>
            <person name="Gonzalez J."/>
            <person name="Henrissat B."/>
            <person name="Kuo A."/>
            <person name="Liang C."/>
            <person name="Lipzen A."/>
            <person name="Lutzoni F."/>
            <person name="Magnuson J."/>
            <person name="Mondo S."/>
            <person name="Nolan M."/>
            <person name="Ohm R."/>
            <person name="Pangilinan J."/>
            <person name="Park H.-J."/>
            <person name="Ramirez L."/>
            <person name="Alfaro M."/>
            <person name="Sun H."/>
            <person name="Tritt A."/>
            <person name="Yoshinaga Y."/>
            <person name="Zwiers L.-H."/>
            <person name="Turgeon B."/>
            <person name="Goodwin S."/>
            <person name="Spatafora J."/>
            <person name="Crous P."/>
            <person name="Grigoriev I."/>
        </authorList>
    </citation>
    <scope>NUCLEOTIDE SEQUENCE</scope>
    <source>
        <strain evidence="2 4">CBS 304.34</strain>
    </source>
</reference>
<reference evidence="4" key="2">
    <citation type="submission" date="2020-04" db="EMBL/GenBank/DDBJ databases">
        <authorList>
            <consortium name="NCBI Genome Project"/>
        </authorList>
    </citation>
    <scope>NUCLEOTIDE SEQUENCE</scope>
    <source>
        <strain evidence="4">CBS 304.34</strain>
    </source>
</reference>
<reference evidence="4" key="3">
    <citation type="submission" date="2025-04" db="UniProtKB">
        <authorList>
            <consortium name="RefSeq"/>
        </authorList>
    </citation>
    <scope>IDENTIFICATION</scope>
    <source>
        <strain evidence="4">CBS 304.34</strain>
    </source>
</reference>
<evidence type="ECO:0000256" key="1">
    <source>
        <dbReference type="SAM" id="MobiDB-lite"/>
    </source>
</evidence>
<dbReference type="PANTHER" id="PTHR38887">
    <property type="entry name" value="CHROMOSOME 21, WHOLE GENOME SHOTGUN SEQUENCE"/>
    <property type="match status" value="1"/>
</dbReference>
<dbReference type="Proteomes" id="UP000504636">
    <property type="component" value="Unplaced"/>
</dbReference>
<dbReference type="InterPro" id="IPR053221">
    <property type="entry name" value="Burnettramic_acid_biosynth"/>
</dbReference>
<dbReference type="AlphaFoldDB" id="A0A6A6YZL1"/>
<dbReference type="RefSeq" id="XP_033581326.1">
    <property type="nucleotide sequence ID" value="XM_033717576.1"/>
</dbReference>
<keyword evidence="3" id="KW-1185">Reference proteome</keyword>
<protein>
    <submittedName>
        <fullName evidence="2 4">Uncharacterized protein</fullName>
    </submittedName>
</protein>